<dbReference type="AlphaFoldDB" id="A0A1G9XFJ4"/>
<keyword evidence="1" id="KW-0812">Transmembrane</keyword>
<sequence length="633" mass="67783">MSTPVSLSEWRARLSESGLSGYVLPAGYFSLLSLLVCFPLLEPGYVLSLDMIFAPNADYLGFGLGTKGPLYYGRLPFLLVLDGLALVVDDWVIQKLILLALPVLCGLSMYAACDTRTRTAALFAGTLYAVNPFVSVRLLAGHWYFLLGYAFVPLAVVAFDRYVAGEKEGSLAHAVGWTTLVSVFDPHATVLVALAGGCLWFVRTVGSVRDNRATTATAATTATTSATTLARRFGRFCLVAAAVNAYWLFPALAATVGGGTQLTTIDGADLTVFSARGTVADNVPLSVAMLYGFWRGAATTTVDLLSLPAVLALLAVLLYLAVSGALRRWADPTVRGVTLACIVAFVLSLGVSTPLSDPLFRTLTELVPPLRGMRDSQKFAGLLVFGYAFLGCRGVDALVSTDRQPVRRFVDSSRSVDRRTLARVALVALVLLTPLAYTAPMVTGFDGQLDSTTYPESWHAANDHLVAESGDDEGRVLFLPWHGYLTFSWTERRVATPAPLFFERPVVAGHNIEVGGIETRATDPTHARVRATLADPSEPTFGDDLAAVGIEHVVLAHEADYRQYAELAGHEDFAVAFADEGITVYENEAYESADAPWPRAGPPVPTGALAVGVGVTVVSVTVLGRRVGRRRRG</sequence>
<protein>
    <recommendedName>
        <fullName evidence="4">Membrane protein YfhO</fullName>
    </recommendedName>
</protein>
<keyword evidence="3" id="KW-1185">Reference proteome</keyword>
<evidence type="ECO:0000256" key="1">
    <source>
        <dbReference type="SAM" id="Phobius"/>
    </source>
</evidence>
<organism evidence="2 3">
    <name type="scientific">Halogranum gelatinilyticum</name>
    <dbReference type="NCBI Taxonomy" id="660521"/>
    <lineage>
        <taxon>Archaea</taxon>
        <taxon>Methanobacteriati</taxon>
        <taxon>Methanobacteriota</taxon>
        <taxon>Stenosarchaea group</taxon>
        <taxon>Halobacteria</taxon>
        <taxon>Halobacteriales</taxon>
        <taxon>Haloferacaceae</taxon>
    </lineage>
</organism>
<feature type="transmembrane region" description="Helical" evidence="1">
    <location>
        <begin position="420"/>
        <end position="439"/>
    </location>
</feature>
<evidence type="ECO:0000313" key="2">
    <source>
        <dbReference type="EMBL" id="SDM95311.1"/>
    </source>
</evidence>
<dbReference type="STRING" id="660521.SAMN04487949_2964"/>
<name>A0A1G9XFJ4_9EURY</name>
<proteinExistence type="predicted"/>
<reference evidence="3" key="1">
    <citation type="submission" date="2016-10" db="EMBL/GenBank/DDBJ databases">
        <authorList>
            <person name="Varghese N."/>
            <person name="Submissions S."/>
        </authorList>
    </citation>
    <scope>NUCLEOTIDE SEQUENCE [LARGE SCALE GENOMIC DNA]</scope>
    <source>
        <strain evidence="3">CGMCC 1.10119</strain>
    </source>
</reference>
<keyword evidence="1" id="KW-1133">Transmembrane helix</keyword>
<dbReference type="EMBL" id="FNHL01000004">
    <property type="protein sequence ID" value="SDM95311.1"/>
    <property type="molecule type" value="Genomic_DNA"/>
</dbReference>
<gene>
    <name evidence="2" type="ORF">SAMN04487949_2964</name>
</gene>
<feature type="transmembrane region" description="Helical" evidence="1">
    <location>
        <begin position="184"/>
        <end position="202"/>
    </location>
</feature>
<accession>A0A1G9XFJ4</accession>
<feature type="transmembrane region" description="Helical" evidence="1">
    <location>
        <begin position="604"/>
        <end position="624"/>
    </location>
</feature>
<feature type="transmembrane region" description="Helical" evidence="1">
    <location>
        <begin position="304"/>
        <end position="322"/>
    </location>
</feature>
<dbReference type="OrthoDB" id="307366at2157"/>
<feature type="transmembrane region" description="Helical" evidence="1">
    <location>
        <begin position="334"/>
        <end position="355"/>
    </location>
</feature>
<dbReference type="Proteomes" id="UP000199451">
    <property type="component" value="Unassembled WGS sequence"/>
</dbReference>
<feature type="transmembrane region" description="Helical" evidence="1">
    <location>
        <begin position="21"/>
        <end position="41"/>
    </location>
</feature>
<feature type="transmembrane region" description="Helical" evidence="1">
    <location>
        <begin position="143"/>
        <end position="164"/>
    </location>
</feature>
<feature type="transmembrane region" description="Helical" evidence="1">
    <location>
        <begin position="379"/>
        <end position="399"/>
    </location>
</feature>
<keyword evidence="1" id="KW-0472">Membrane</keyword>
<feature type="transmembrane region" description="Helical" evidence="1">
    <location>
        <begin position="236"/>
        <end position="256"/>
    </location>
</feature>
<evidence type="ECO:0000313" key="3">
    <source>
        <dbReference type="Proteomes" id="UP000199451"/>
    </source>
</evidence>
<dbReference type="RefSeq" id="WP_089698686.1">
    <property type="nucleotide sequence ID" value="NZ_FNHL01000004.1"/>
</dbReference>
<feature type="transmembrane region" description="Helical" evidence="1">
    <location>
        <begin position="96"/>
        <end position="112"/>
    </location>
</feature>
<evidence type="ECO:0008006" key="4">
    <source>
        <dbReference type="Google" id="ProtNLM"/>
    </source>
</evidence>